<dbReference type="Proteomes" id="UP001201812">
    <property type="component" value="Unassembled WGS sequence"/>
</dbReference>
<dbReference type="PANTHER" id="PTHR43441">
    <property type="entry name" value="RIBOSOMAL-PROTEIN-SERINE ACETYLTRANSFERASE"/>
    <property type="match status" value="1"/>
</dbReference>
<evidence type="ECO:0000313" key="2">
    <source>
        <dbReference type="EMBL" id="KAI1700806.1"/>
    </source>
</evidence>
<dbReference type="Gene3D" id="3.40.630.30">
    <property type="match status" value="1"/>
</dbReference>
<dbReference type="PANTHER" id="PTHR43441:SF2">
    <property type="entry name" value="FAMILY ACETYLTRANSFERASE, PUTATIVE (AFU_ORTHOLOGUE AFUA_7G00850)-RELATED"/>
    <property type="match status" value="1"/>
</dbReference>
<sequence>MIQREWKVPPFPTRKTMTGRFVRLEPLNAERHGDALFEICTTGDAAERFTYLQEAMPRSRAEFQEWLNKMEASNDPMCFVCILQQTNEIAGRQIYSDIDTENGVVEFDGVFWSTKMARTPAATEAFYLFANYVLGELGYRRLFWNCNALNEASSRAAIRFGFTHEGVLRQKMWQKGVSRDSASFSIIDKEWEPIKNALVHWLAPENFDSKGNQKRKLAEIRSEMLYIR</sequence>
<dbReference type="GO" id="GO:0005737">
    <property type="term" value="C:cytoplasm"/>
    <property type="evidence" value="ECO:0007669"/>
    <property type="project" value="TreeGrafter"/>
</dbReference>
<dbReference type="InterPro" id="IPR000182">
    <property type="entry name" value="GNAT_dom"/>
</dbReference>
<organism evidence="2 3">
    <name type="scientific">Ditylenchus destructor</name>
    <dbReference type="NCBI Taxonomy" id="166010"/>
    <lineage>
        <taxon>Eukaryota</taxon>
        <taxon>Metazoa</taxon>
        <taxon>Ecdysozoa</taxon>
        <taxon>Nematoda</taxon>
        <taxon>Chromadorea</taxon>
        <taxon>Rhabditida</taxon>
        <taxon>Tylenchina</taxon>
        <taxon>Tylenchomorpha</taxon>
        <taxon>Sphaerularioidea</taxon>
        <taxon>Anguinidae</taxon>
        <taxon>Anguininae</taxon>
        <taxon>Ditylenchus</taxon>
    </lineage>
</organism>
<name>A0AAD4QWM8_9BILA</name>
<dbReference type="AlphaFoldDB" id="A0AAD4QWM8"/>
<feature type="domain" description="N-acetyltransferase" evidence="1">
    <location>
        <begin position="23"/>
        <end position="163"/>
    </location>
</feature>
<evidence type="ECO:0000259" key="1">
    <source>
        <dbReference type="Pfam" id="PF13302"/>
    </source>
</evidence>
<dbReference type="InterPro" id="IPR016181">
    <property type="entry name" value="Acyl_CoA_acyltransferase"/>
</dbReference>
<dbReference type="EMBL" id="JAKKPZ010000134">
    <property type="protein sequence ID" value="KAI1700806.1"/>
    <property type="molecule type" value="Genomic_DNA"/>
</dbReference>
<dbReference type="SUPFAM" id="SSF55729">
    <property type="entry name" value="Acyl-CoA N-acyltransferases (Nat)"/>
    <property type="match status" value="1"/>
</dbReference>
<proteinExistence type="predicted"/>
<dbReference type="Pfam" id="PF13302">
    <property type="entry name" value="Acetyltransf_3"/>
    <property type="match status" value="1"/>
</dbReference>
<keyword evidence="3" id="KW-1185">Reference proteome</keyword>
<accession>A0AAD4QWM8</accession>
<protein>
    <submittedName>
        <fullName evidence="2">Acetyltransferase (GNAT) domain-containing protein</fullName>
    </submittedName>
</protein>
<dbReference type="GO" id="GO:1990189">
    <property type="term" value="F:protein N-terminal-serine acetyltransferase activity"/>
    <property type="evidence" value="ECO:0007669"/>
    <property type="project" value="TreeGrafter"/>
</dbReference>
<dbReference type="FunFam" id="3.40.630.30:FF:000047">
    <property type="entry name" value="Acetyltransferase, GNAT family"/>
    <property type="match status" value="1"/>
</dbReference>
<dbReference type="InterPro" id="IPR051908">
    <property type="entry name" value="Ribosomal_N-acetyltransferase"/>
</dbReference>
<comment type="caution">
    <text evidence="2">The sequence shown here is derived from an EMBL/GenBank/DDBJ whole genome shotgun (WGS) entry which is preliminary data.</text>
</comment>
<evidence type="ECO:0000313" key="3">
    <source>
        <dbReference type="Proteomes" id="UP001201812"/>
    </source>
</evidence>
<dbReference type="GO" id="GO:0008999">
    <property type="term" value="F:protein-N-terminal-alanine acetyltransferase activity"/>
    <property type="evidence" value="ECO:0007669"/>
    <property type="project" value="TreeGrafter"/>
</dbReference>
<reference evidence="2" key="1">
    <citation type="submission" date="2022-01" db="EMBL/GenBank/DDBJ databases">
        <title>Genome Sequence Resource for Two Populations of Ditylenchus destructor, the Migratory Endoparasitic Phytonematode.</title>
        <authorList>
            <person name="Zhang H."/>
            <person name="Lin R."/>
            <person name="Xie B."/>
        </authorList>
    </citation>
    <scope>NUCLEOTIDE SEQUENCE</scope>
    <source>
        <strain evidence="2">BazhouSP</strain>
    </source>
</reference>
<gene>
    <name evidence="2" type="ORF">DdX_16496</name>
</gene>